<gene>
    <name evidence="2" type="primary">RDS3</name>
    <name evidence="2" type="ORF">ATY40_BA7500618</name>
</gene>
<evidence type="ECO:0000256" key="1">
    <source>
        <dbReference type="ARBA" id="ARBA00008626"/>
    </source>
</evidence>
<evidence type="ECO:0000313" key="2">
    <source>
        <dbReference type="EMBL" id="ANZ73602.1"/>
    </source>
</evidence>
<proteinExistence type="inferred from homology"/>
<dbReference type="GO" id="GO:0000398">
    <property type="term" value="P:mRNA splicing, via spliceosome"/>
    <property type="evidence" value="ECO:0007669"/>
    <property type="project" value="InterPro"/>
</dbReference>
<dbReference type="InterPro" id="IPR005345">
    <property type="entry name" value="PHF5"/>
</dbReference>
<accession>A0A1B2J6J1</accession>
<sequence length="108" mass="12210">MSRHQYDLVQCFKQPGTTIARLCDKCDGRCPSCDSYVNQAELAYICDECSFVSNKGEGKCILCGSKSTTDAYYCSECVMTEKDRDGCPRILNIGTTRSDLFYEKRKKN</sequence>
<evidence type="ECO:0000313" key="3">
    <source>
        <dbReference type="Proteomes" id="UP000094565"/>
    </source>
</evidence>
<dbReference type="PANTHER" id="PTHR13120">
    <property type="entry name" value="PHD FINGER-LIKE DOMAIN-CONTAINING PROTEIN 5A"/>
    <property type="match status" value="1"/>
</dbReference>
<keyword evidence="3" id="KW-1185">Reference proteome</keyword>
<dbReference type="Proteomes" id="UP000094565">
    <property type="component" value="Chromosome 1"/>
</dbReference>
<name>A0A1B2J6J1_PICPA</name>
<dbReference type="Pfam" id="PF03660">
    <property type="entry name" value="PHF5"/>
    <property type="match status" value="1"/>
</dbReference>
<dbReference type="EMBL" id="CP014584">
    <property type="protein sequence ID" value="ANZ73602.1"/>
    <property type="molecule type" value="Genomic_DNA"/>
</dbReference>
<organism evidence="2 3">
    <name type="scientific">Komagataella pastoris</name>
    <name type="common">Yeast</name>
    <name type="synonym">Pichia pastoris</name>
    <dbReference type="NCBI Taxonomy" id="4922"/>
    <lineage>
        <taxon>Eukaryota</taxon>
        <taxon>Fungi</taxon>
        <taxon>Dikarya</taxon>
        <taxon>Ascomycota</taxon>
        <taxon>Saccharomycotina</taxon>
        <taxon>Pichiomycetes</taxon>
        <taxon>Pichiales</taxon>
        <taxon>Pichiaceae</taxon>
        <taxon>Komagataella</taxon>
    </lineage>
</organism>
<protein>
    <submittedName>
        <fullName evidence="2">BA75_00618T0</fullName>
    </submittedName>
</protein>
<reference evidence="2 3" key="1">
    <citation type="submission" date="2016-02" db="EMBL/GenBank/DDBJ databases">
        <title>Comparative genomic and transcriptomic foundation for Pichia pastoris.</title>
        <authorList>
            <person name="Love K.R."/>
            <person name="Shah K.A."/>
            <person name="Whittaker C.A."/>
            <person name="Wu J."/>
            <person name="Bartlett M.C."/>
            <person name="Ma D."/>
            <person name="Leeson R.L."/>
            <person name="Priest M."/>
            <person name="Young S.K."/>
            <person name="Love J.C."/>
        </authorList>
    </citation>
    <scope>NUCLEOTIDE SEQUENCE [LARGE SCALE GENOMIC DNA]</scope>
    <source>
        <strain evidence="2 3">ATCC 28485</strain>
    </source>
</reference>
<dbReference type="AlphaFoldDB" id="A0A1B2J6J1"/>
<dbReference type="OrthoDB" id="10248186at2759"/>
<comment type="similarity">
    <text evidence="1">Belongs to the PHF5 family.</text>
</comment>
<dbReference type="PIRSF" id="PIRSF016468">
    <property type="entry name" value="PHF5"/>
    <property type="match status" value="1"/>
</dbReference>